<evidence type="ECO:0008006" key="7">
    <source>
        <dbReference type="Google" id="ProtNLM"/>
    </source>
</evidence>
<keyword evidence="2" id="KW-0186">Copper</keyword>
<feature type="binding site" evidence="2">
    <location>
        <position position="59"/>
    </location>
    <ligand>
        <name>Cu cation</name>
        <dbReference type="ChEBI" id="CHEBI:23378"/>
    </ligand>
</feature>
<feature type="signal peptide" evidence="4">
    <location>
        <begin position="1"/>
        <end position="20"/>
    </location>
</feature>
<evidence type="ECO:0000256" key="1">
    <source>
        <dbReference type="ARBA" id="ARBA00010996"/>
    </source>
</evidence>
<dbReference type="CDD" id="cd02968">
    <property type="entry name" value="SCO"/>
    <property type="match status" value="1"/>
</dbReference>
<dbReference type="EMBL" id="JTFC01000026">
    <property type="protein sequence ID" value="RUS57236.1"/>
    <property type="molecule type" value="Genomic_DNA"/>
</dbReference>
<feature type="chain" id="PRO_5038997031" description="Photosynthetic protein synthase I" evidence="4">
    <location>
        <begin position="21"/>
        <end position="189"/>
    </location>
</feature>
<keyword evidence="6" id="KW-1185">Reference proteome</keyword>
<dbReference type="SUPFAM" id="SSF52833">
    <property type="entry name" value="Thioredoxin-like"/>
    <property type="match status" value="1"/>
</dbReference>
<dbReference type="Gene3D" id="3.40.30.10">
    <property type="entry name" value="Glutaredoxin"/>
    <property type="match status" value="1"/>
</dbReference>
<sequence length="189" mass="21165">MRKWGLIACLLVLAGCSSFRGDMHWKVAEFNYTNQHQTNTSLASLQGTPFIAYFFFTNCTTVCPPMTMNMVKLQKELKAAGMDDYALVGFSVDPTRDTPAVITQYINQFPVADKSKWHLLTGYDEAAITTLAATSFKAIVKLEEGSQQMMHATNFYLVDQQGFVRKSYDGYGQVPVSEILNDLAHIQPK</sequence>
<dbReference type="PROSITE" id="PS51257">
    <property type="entry name" value="PROKAR_LIPOPROTEIN"/>
    <property type="match status" value="1"/>
</dbReference>
<gene>
    <name evidence="5" type="ORF">QI30_06550</name>
</gene>
<dbReference type="InterPro" id="IPR036249">
    <property type="entry name" value="Thioredoxin-like_sf"/>
</dbReference>
<keyword evidence="4" id="KW-0732">Signal</keyword>
<dbReference type="AlphaFoldDB" id="A0A433RVB2"/>
<evidence type="ECO:0000256" key="2">
    <source>
        <dbReference type="PIRSR" id="PIRSR603782-1"/>
    </source>
</evidence>
<feature type="binding site" evidence="2">
    <location>
        <position position="151"/>
    </location>
    <ligand>
        <name>Cu cation</name>
        <dbReference type="ChEBI" id="CHEBI:23378"/>
    </ligand>
</feature>
<dbReference type="OrthoDB" id="9811998at2"/>
<evidence type="ECO:0000313" key="6">
    <source>
        <dbReference type="Proteomes" id="UP000288623"/>
    </source>
</evidence>
<organism evidence="5 6">
    <name type="scientific">Candidatus Kurthia intestinigallinarum</name>
    <dbReference type="NCBI Taxonomy" id="1562256"/>
    <lineage>
        <taxon>Bacteria</taxon>
        <taxon>Bacillati</taxon>
        <taxon>Bacillota</taxon>
        <taxon>Bacilli</taxon>
        <taxon>Bacillales</taxon>
        <taxon>Caryophanaceae</taxon>
        <taxon>Kurthia</taxon>
    </lineage>
</organism>
<name>A0A433RVB2_9BACL</name>
<dbReference type="PANTHER" id="PTHR12151">
    <property type="entry name" value="ELECTRON TRANSPORT PROTIN SCO1/SENC FAMILY MEMBER"/>
    <property type="match status" value="1"/>
</dbReference>
<keyword evidence="2" id="KW-0479">Metal-binding</keyword>
<protein>
    <recommendedName>
        <fullName evidence="7">Photosynthetic protein synthase I</fullName>
    </recommendedName>
</protein>
<keyword evidence="3" id="KW-1015">Disulfide bond</keyword>
<dbReference type="InterPro" id="IPR003782">
    <property type="entry name" value="SCO1/SenC"/>
</dbReference>
<dbReference type="Proteomes" id="UP000288623">
    <property type="component" value="Unassembled WGS sequence"/>
</dbReference>
<evidence type="ECO:0000256" key="3">
    <source>
        <dbReference type="PIRSR" id="PIRSR603782-2"/>
    </source>
</evidence>
<dbReference type="Pfam" id="PF02630">
    <property type="entry name" value="SCO1-SenC"/>
    <property type="match status" value="1"/>
</dbReference>
<feature type="binding site" evidence="2">
    <location>
        <position position="63"/>
    </location>
    <ligand>
        <name>Cu cation</name>
        <dbReference type="ChEBI" id="CHEBI:23378"/>
    </ligand>
</feature>
<evidence type="ECO:0000256" key="4">
    <source>
        <dbReference type="SAM" id="SignalP"/>
    </source>
</evidence>
<dbReference type="RefSeq" id="WP_126990135.1">
    <property type="nucleotide sequence ID" value="NZ_JTFC01000026.1"/>
</dbReference>
<reference evidence="5 6" key="1">
    <citation type="submission" date="2014-11" db="EMBL/GenBank/DDBJ databases">
        <title>Genome sequence and analysis of novel Kurthia sp.</title>
        <authorList>
            <person name="Lawson J.N."/>
            <person name="Gonzalez J.E."/>
            <person name="Rinauldi L."/>
            <person name="Xuan Z."/>
            <person name="Firman A."/>
            <person name="Shaddox L."/>
            <person name="Trudeau A."/>
            <person name="Shah S."/>
            <person name="Reiman D."/>
        </authorList>
    </citation>
    <scope>NUCLEOTIDE SEQUENCE [LARGE SCALE GENOMIC DNA]</scope>
    <source>
        <strain evidence="5 6">3B1D</strain>
    </source>
</reference>
<proteinExistence type="inferred from homology"/>
<accession>A0A433RVB2</accession>
<feature type="disulfide bond" description="Redox-active" evidence="3">
    <location>
        <begin position="59"/>
        <end position="63"/>
    </location>
</feature>
<comment type="caution">
    <text evidence="5">The sequence shown here is derived from an EMBL/GenBank/DDBJ whole genome shotgun (WGS) entry which is preliminary data.</text>
</comment>
<dbReference type="PANTHER" id="PTHR12151:SF25">
    <property type="entry name" value="LINALOOL DEHYDRATASE_ISOMERASE DOMAIN-CONTAINING PROTEIN"/>
    <property type="match status" value="1"/>
</dbReference>
<evidence type="ECO:0000313" key="5">
    <source>
        <dbReference type="EMBL" id="RUS57236.1"/>
    </source>
</evidence>
<dbReference type="GO" id="GO:0046872">
    <property type="term" value="F:metal ion binding"/>
    <property type="evidence" value="ECO:0007669"/>
    <property type="project" value="UniProtKB-KW"/>
</dbReference>
<comment type="similarity">
    <text evidence="1">Belongs to the SCO1/2 family.</text>
</comment>